<dbReference type="EMBL" id="GBRH01205274">
    <property type="protein sequence ID" value="JAD92621.1"/>
    <property type="molecule type" value="Transcribed_RNA"/>
</dbReference>
<proteinExistence type="predicted"/>
<organism evidence="1">
    <name type="scientific">Arundo donax</name>
    <name type="common">Giant reed</name>
    <name type="synonym">Donax arundinaceus</name>
    <dbReference type="NCBI Taxonomy" id="35708"/>
    <lineage>
        <taxon>Eukaryota</taxon>
        <taxon>Viridiplantae</taxon>
        <taxon>Streptophyta</taxon>
        <taxon>Embryophyta</taxon>
        <taxon>Tracheophyta</taxon>
        <taxon>Spermatophyta</taxon>
        <taxon>Magnoliopsida</taxon>
        <taxon>Liliopsida</taxon>
        <taxon>Poales</taxon>
        <taxon>Poaceae</taxon>
        <taxon>PACMAD clade</taxon>
        <taxon>Arundinoideae</taxon>
        <taxon>Arundineae</taxon>
        <taxon>Arundo</taxon>
    </lineage>
</organism>
<evidence type="ECO:0000313" key="1">
    <source>
        <dbReference type="EMBL" id="JAD92621.1"/>
    </source>
</evidence>
<reference evidence="1" key="2">
    <citation type="journal article" date="2015" name="Data Brief">
        <title>Shoot transcriptome of the giant reed, Arundo donax.</title>
        <authorList>
            <person name="Barrero R.A."/>
            <person name="Guerrero F.D."/>
            <person name="Moolhuijzen P."/>
            <person name="Goolsby J.A."/>
            <person name="Tidwell J."/>
            <person name="Bellgard S.E."/>
            <person name="Bellgard M.I."/>
        </authorList>
    </citation>
    <scope>NUCLEOTIDE SEQUENCE</scope>
    <source>
        <tissue evidence="1">Shoot tissue taken approximately 20 cm above the soil surface</tissue>
    </source>
</reference>
<sequence>MVWPICKLPSLIQDLSYHSYGCRNSLLNFAEAGTLKKEL</sequence>
<reference evidence="1" key="1">
    <citation type="submission" date="2014-09" db="EMBL/GenBank/DDBJ databases">
        <authorList>
            <person name="Magalhaes I.L.F."/>
            <person name="Oliveira U."/>
            <person name="Santos F.R."/>
            <person name="Vidigal T.H.D.A."/>
            <person name="Brescovit A.D."/>
            <person name="Santos A.J."/>
        </authorList>
    </citation>
    <scope>NUCLEOTIDE SEQUENCE</scope>
    <source>
        <tissue evidence="1">Shoot tissue taken approximately 20 cm above the soil surface</tissue>
    </source>
</reference>
<accession>A0A0A9DXX9</accession>
<name>A0A0A9DXX9_ARUDO</name>
<protein>
    <submittedName>
        <fullName evidence="1">Uncharacterized protein</fullName>
    </submittedName>
</protein>
<dbReference type="AlphaFoldDB" id="A0A0A9DXX9"/>